<dbReference type="Proteomes" id="UP001501581">
    <property type="component" value="Unassembled WGS sequence"/>
</dbReference>
<gene>
    <name evidence="1" type="ORF">GCM10009668_35840</name>
</gene>
<proteinExistence type="predicted"/>
<evidence type="ECO:0000313" key="2">
    <source>
        <dbReference type="Proteomes" id="UP001501581"/>
    </source>
</evidence>
<protein>
    <recommendedName>
        <fullName evidence="3">EthD domain-containing protein</fullName>
    </recommendedName>
</protein>
<keyword evidence="2" id="KW-1185">Reference proteome</keyword>
<evidence type="ECO:0008006" key="3">
    <source>
        <dbReference type="Google" id="ProtNLM"/>
    </source>
</evidence>
<name>A0ABN1U0T1_9ACTN</name>
<dbReference type="EMBL" id="BAAALG010000013">
    <property type="protein sequence ID" value="GAA1111467.1"/>
    <property type="molecule type" value="Genomic_DNA"/>
</dbReference>
<accession>A0ABN1U0T1</accession>
<comment type="caution">
    <text evidence="1">The sequence shown here is derived from an EMBL/GenBank/DDBJ whole genome shotgun (WGS) entry which is preliminary data.</text>
</comment>
<evidence type="ECO:0000313" key="1">
    <source>
        <dbReference type="EMBL" id="GAA1111467.1"/>
    </source>
</evidence>
<reference evidence="1 2" key="1">
    <citation type="journal article" date="2019" name="Int. J. Syst. Evol. Microbiol.">
        <title>The Global Catalogue of Microorganisms (GCM) 10K type strain sequencing project: providing services to taxonomists for standard genome sequencing and annotation.</title>
        <authorList>
            <consortium name="The Broad Institute Genomics Platform"/>
            <consortium name="The Broad Institute Genome Sequencing Center for Infectious Disease"/>
            <person name="Wu L."/>
            <person name="Ma J."/>
        </authorList>
    </citation>
    <scope>NUCLEOTIDE SEQUENCE [LARGE SCALE GENOMIC DNA]</scope>
    <source>
        <strain evidence="1 2">JCM 13008</strain>
    </source>
</reference>
<sequence>MEVETVGAAPGSPEEFAACYQRHVDLVVAGDQAGVLADMAPGAVPAVFAGVDLPGAQVEAAEVVAVQVDGARAVGRARYRAPGREIGLESHWGYDGSAWKADGLANFDLAESGPA</sequence>
<organism evidence="1 2">
    <name type="scientific">Nocardioides dubius</name>
    <dbReference type="NCBI Taxonomy" id="317019"/>
    <lineage>
        <taxon>Bacteria</taxon>
        <taxon>Bacillati</taxon>
        <taxon>Actinomycetota</taxon>
        <taxon>Actinomycetes</taxon>
        <taxon>Propionibacteriales</taxon>
        <taxon>Nocardioidaceae</taxon>
        <taxon>Nocardioides</taxon>
    </lineage>
</organism>